<protein>
    <submittedName>
        <fullName evidence="1">Uncharacterized protein</fullName>
    </submittedName>
</protein>
<evidence type="ECO:0000313" key="1">
    <source>
        <dbReference type="EMBL" id="KKK98848.1"/>
    </source>
</evidence>
<comment type="caution">
    <text evidence="1">The sequence shown here is derived from an EMBL/GenBank/DDBJ whole genome shotgun (WGS) entry which is preliminary data.</text>
</comment>
<gene>
    <name evidence="1" type="ORF">LCGC14_2638640</name>
</gene>
<proteinExistence type="predicted"/>
<name>A0A0F8ZYE0_9ZZZZ</name>
<organism evidence="1">
    <name type="scientific">marine sediment metagenome</name>
    <dbReference type="NCBI Taxonomy" id="412755"/>
    <lineage>
        <taxon>unclassified sequences</taxon>
        <taxon>metagenomes</taxon>
        <taxon>ecological metagenomes</taxon>
    </lineage>
</organism>
<dbReference type="EMBL" id="LAZR01045448">
    <property type="protein sequence ID" value="KKK98848.1"/>
    <property type="molecule type" value="Genomic_DNA"/>
</dbReference>
<accession>A0A0F8ZYE0</accession>
<dbReference type="AlphaFoldDB" id="A0A0F8ZYE0"/>
<sequence>MTYRERRLAKADRLRGWAGKREAGAASVFKAGEHYRGDHAFNTQPGHIPERARLIAREDRAHESLAKASSMASRATGIEAAADRAIYSDDPDAIEQLEAKIVKLTDEAELATRINKAWRKGSDAVAALNLKPATVVTMERTMSLCPWLRVPCDTTNTRANIRRLRERLEALRNPRPGVS</sequence>
<reference evidence="1" key="1">
    <citation type="journal article" date="2015" name="Nature">
        <title>Complex archaea that bridge the gap between prokaryotes and eukaryotes.</title>
        <authorList>
            <person name="Spang A."/>
            <person name="Saw J.H."/>
            <person name="Jorgensen S.L."/>
            <person name="Zaremba-Niedzwiedzka K."/>
            <person name="Martijn J."/>
            <person name="Lind A.E."/>
            <person name="van Eijk R."/>
            <person name="Schleper C."/>
            <person name="Guy L."/>
            <person name="Ettema T.J."/>
        </authorList>
    </citation>
    <scope>NUCLEOTIDE SEQUENCE</scope>
</reference>